<dbReference type="Proteomes" id="UP000433876">
    <property type="component" value="Unassembled WGS sequence"/>
</dbReference>
<protein>
    <submittedName>
        <fullName evidence="2">Uncharacterized protein</fullName>
    </submittedName>
</protein>
<gene>
    <name evidence="2" type="ORF">SMACR_09538</name>
</gene>
<dbReference type="VEuPathDB" id="FungiDB:SMAC_09538"/>
<evidence type="ECO:0000256" key="1">
    <source>
        <dbReference type="SAM" id="MobiDB-lite"/>
    </source>
</evidence>
<evidence type="ECO:0000313" key="3">
    <source>
        <dbReference type="Proteomes" id="UP000433876"/>
    </source>
</evidence>
<organism evidence="2 3">
    <name type="scientific">Sordaria macrospora</name>
    <dbReference type="NCBI Taxonomy" id="5147"/>
    <lineage>
        <taxon>Eukaryota</taxon>
        <taxon>Fungi</taxon>
        <taxon>Dikarya</taxon>
        <taxon>Ascomycota</taxon>
        <taxon>Pezizomycotina</taxon>
        <taxon>Sordariomycetes</taxon>
        <taxon>Sordariomycetidae</taxon>
        <taxon>Sordariales</taxon>
        <taxon>Sordariaceae</taxon>
        <taxon>Sordaria</taxon>
    </lineage>
</organism>
<sequence>MERLAAEFKERFRPPPPSLFCFFFSFLRLRCSRPRSSPATPSPPIPTPPPPPPPNESPEASPRIIDGLFYERKMGDVQRAVHWDVWRTEWFPCAAYHCTHLDAIINSEAEYMNWPEYFGDEDKEEKKFGLCEECEGVDADVFNETGGESTAGGHGLVQDPVGGGQLSLNEGEEEGIPKMIASLDPLMDNMNME</sequence>
<feature type="region of interest" description="Disordered" evidence="1">
    <location>
        <begin position="34"/>
        <end position="62"/>
    </location>
</feature>
<accession>A0A8S8ZEN3</accession>
<dbReference type="EMBL" id="NMPR01000262">
    <property type="protein sequence ID" value="KAA8624095.1"/>
    <property type="molecule type" value="Genomic_DNA"/>
</dbReference>
<comment type="caution">
    <text evidence="2">The sequence shown here is derived from an EMBL/GenBank/DDBJ whole genome shotgun (WGS) entry which is preliminary data.</text>
</comment>
<proteinExistence type="predicted"/>
<dbReference type="AlphaFoldDB" id="A0A8S8ZEN3"/>
<name>A0A8S8ZEN3_SORMA</name>
<evidence type="ECO:0000313" key="2">
    <source>
        <dbReference type="EMBL" id="KAA8624095.1"/>
    </source>
</evidence>
<feature type="compositionally biased region" description="Pro residues" evidence="1">
    <location>
        <begin position="40"/>
        <end position="56"/>
    </location>
</feature>
<reference evidence="2 3" key="1">
    <citation type="submission" date="2017-07" db="EMBL/GenBank/DDBJ databases">
        <title>Genome sequence of the Sordaria macrospora wild type strain R19027.</title>
        <authorList>
            <person name="Nowrousian M."/>
            <person name="Teichert I."/>
            <person name="Kueck U."/>
        </authorList>
    </citation>
    <scope>NUCLEOTIDE SEQUENCE [LARGE SCALE GENOMIC DNA]</scope>
    <source>
        <strain evidence="2 3">R19027</strain>
        <tissue evidence="2">Mycelium</tissue>
    </source>
</reference>